<comment type="subcellular location">
    <subcellularLocation>
        <location evidence="10">Cytoplasm</location>
    </subcellularLocation>
</comment>
<evidence type="ECO:0000313" key="13">
    <source>
        <dbReference type="Proteomes" id="UP001156215"/>
    </source>
</evidence>
<dbReference type="InterPro" id="IPR034457">
    <property type="entry name" value="Organic_radical-activating"/>
</dbReference>
<dbReference type="GO" id="GO:0043365">
    <property type="term" value="F:[formate-C-acetyltransferase]-activating enzyme activity"/>
    <property type="evidence" value="ECO:0007669"/>
    <property type="project" value="UniProtKB-UniRule"/>
</dbReference>
<keyword evidence="8 10" id="KW-0408">Iron</keyword>
<accession>A0A9E9P2X5</accession>
<evidence type="ECO:0000256" key="4">
    <source>
        <dbReference type="ARBA" id="ARBA00022526"/>
    </source>
</evidence>
<keyword evidence="5 10" id="KW-0949">S-adenosyl-L-methionine</keyword>
<dbReference type="GO" id="GO:0006006">
    <property type="term" value="P:glucose metabolic process"/>
    <property type="evidence" value="ECO:0007669"/>
    <property type="project" value="UniProtKB-KW"/>
</dbReference>
<dbReference type="PANTHER" id="PTHR30352:SF5">
    <property type="entry name" value="PYRUVATE FORMATE-LYASE 1-ACTIVATING ENZYME"/>
    <property type="match status" value="1"/>
</dbReference>
<keyword evidence="13" id="KW-1185">Reference proteome</keyword>
<dbReference type="PROSITE" id="PS01087">
    <property type="entry name" value="RADICAL_ACTIVATING"/>
    <property type="match status" value="1"/>
</dbReference>
<evidence type="ECO:0000259" key="11">
    <source>
        <dbReference type="PROSITE" id="PS51918"/>
    </source>
</evidence>
<keyword evidence="10" id="KW-0963">Cytoplasm</keyword>
<dbReference type="PROSITE" id="PS51918">
    <property type="entry name" value="RADICAL_SAM"/>
    <property type="match status" value="1"/>
</dbReference>
<dbReference type="GO" id="GO:0046872">
    <property type="term" value="F:metal ion binding"/>
    <property type="evidence" value="ECO:0007669"/>
    <property type="project" value="UniProtKB-UniRule"/>
</dbReference>
<dbReference type="InterPro" id="IPR001989">
    <property type="entry name" value="Radical_activat_CS"/>
</dbReference>
<comment type="function">
    <text evidence="1">Activation of pyruvate formate-lyase 1 under anaerobic conditions by generation of an organic free radical, using S-adenosylmethionine and reduced flavodoxin as cosubstrates to produce 5'-deoxy-adenosine.</text>
</comment>
<comment type="function">
    <text evidence="10">Activation of pyruvate formate-lyase under anaerobic conditions by generation of an organic free radical, using S-adenosylmethionine and reduced flavodoxin as cosubstrates to produce 5'-deoxy-adenosine.</text>
</comment>
<evidence type="ECO:0000256" key="1">
    <source>
        <dbReference type="ARBA" id="ARBA00002918"/>
    </source>
</evidence>
<dbReference type="Pfam" id="PF04055">
    <property type="entry name" value="Radical_SAM"/>
    <property type="match status" value="1"/>
</dbReference>
<comment type="similarity">
    <text evidence="2 10">Belongs to the organic radical-activating enzymes family.</text>
</comment>
<feature type="domain" description="Radical SAM core" evidence="11">
    <location>
        <begin position="34"/>
        <end position="259"/>
    </location>
</feature>
<comment type="catalytic activity">
    <reaction evidence="10">
        <text>glycyl-[formate C-acetyltransferase] + reduced [flavodoxin] + S-adenosyl-L-methionine = glycin-2-yl radical-[formate C-acetyltransferase] + semiquinone [flavodoxin] + 5'-deoxyadenosine + L-methionine + H(+)</text>
        <dbReference type="Rhea" id="RHEA:19225"/>
        <dbReference type="Rhea" id="RHEA-COMP:10622"/>
        <dbReference type="Rhea" id="RHEA-COMP:12190"/>
        <dbReference type="Rhea" id="RHEA-COMP:12191"/>
        <dbReference type="Rhea" id="RHEA-COMP:14480"/>
        <dbReference type="ChEBI" id="CHEBI:15378"/>
        <dbReference type="ChEBI" id="CHEBI:17319"/>
        <dbReference type="ChEBI" id="CHEBI:29947"/>
        <dbReference type="ChEBI" id="CHEBI:32722"/>
        <dbReference type="ChEBI" id="CHEBI:57618"/>
        <dbReference type="ChEBI" id="CHEBI:57844"/>
        <dbReference type="ChEBI" id="CHEBI:59789"/>
        <dbReference type="ChEBI" id="CHEBI:140311"/>
        <dbReference type="EC" id="1.97.1.4"/>
    </reaction>
</comment>
<protein>
    <recommendedName>
        <fullName evidence="10">Pyruvate formate-lyase-activating enzyme</fullName>
        <ecNumber evidence="10">1.97.1.4</ecNumber>
    </recommendedName>
</protein>
<evidence type="ECO:0000256" key="3">
    <source>
        <dbReference type="ARBA" id="ARBA00022485"/>
    </source>
</evidence>
<evidence type="ECO:0000256" key="9">
    <source>
        <dbReference type="ARBA" id="ARBA00023014"/>
    </source>
</evidence>
<dbReference type="SFLD" id="SFLDG01066">
    <property type="entry name" value="organic_radical-activating_enz"/>
    <property type="match status" value="1"/>
</dbReference>
<evidence type="ECO:0000256" key="6">
    <source>
        <dbReference type="ARBA" id="ARBA00022723"/>
    </source>
</evidence>
<dbReference type="InterPro" id="IPR012838">
    <property type="entry name" value="PFL1_activating"/>
</dbReference>
<dbReference type="SFLD" id="SFLDG01067">
    <property type="entry name" value="SPASM/twitch_domain_containing"/>
    <property type="match status" value="1"/>
</dbReference>
<dbReference type="CDD" id="cd01335">
    <property type="entry name" value="Radical_SAM"/>
    <property type="match status" value="1"/>
</dbReference>
<dbReference type="PIRSF" id="PIRSF000371">
    <property type="entry name" value="PFL_act_enz"/>
    <property type="match status" value="1"/>
</dbReference>
<dbReference type="InterPro" id="IPR012839">
    <property type="entry name" value="Organic_radical_activase"/>
</dbReference>
<dbReference type="InterPro" id="IPR007197">
    <property type="entry name" value="rSAM"/>
</dbReference>
<evidence type="ECO:0000256" key="5">
    <source>
        <dbReference type="ARBA" id="ARBA00022691"/>
    </source>
</evidence>
<evidence type="ECO:0000313" key="12">
    <source>
        <dbReference type="EMBL" id="WAW10379.1"/>
    </source>
</evidence>
<gene>
    <name evidence="12" type="primary">pflA</name>
    <name evidence="12" type="ORF">NB640_01555</name>
</gene>
<keyword evidence="4" id="KW-0313">Glucose metabolism</keyword>
<dbReference type="Gene3D" id="3.20.20.70">
    <property type="entry name" value="Aldolase class I"/>
    <property type="match status" value="1"/>
</dbReference>
<name>A0A9E9P2X5_9BURK</name>
<keyword evidence="7 10" id="KW-0560">Oxidoreductase</keyword>
<dbReference type="EC" id="1.97.1.4" evidence="10"/>
<dbReference type="KEGG" id="ovb:NB640_01555"/>
<dbReference type="GO" id="GO:0005737">
    <property type="term" value="C:cytoplasm"/>
    <property type="evidence" value="ECO:0007669"/>
    <property type="project" value="UniProtKB-SubCell"/>
</dbReference>
<dbReference type="NCBIfam" id="TIGR02493">
    <property type="entry name" value="PFLA"/>
    <property type="match status" value="1"/>
</dbReference>
<dbReference type="Proteomes" id="UP001156215">
    <property type="component" value="Chromosome"/>
</dbReference>
<keyword evidence="12" id="KW-0670">Pyruvate</keyword>
<dbReference type="EMBL" id="CP098242">
    <property type="protein sequence ID" value="WAW10379.1"/>
    <property type="molecule type" value="Genomic_DNA"/>
</dbReference>
<proteinExistence type="inferred from homology"/>
<sequence length="262" mass="29690">MTVIPIAEEKTLPPQAGGDQPGGYVHSVEPSAAVDGPGMRFALFVSGCQMRCLYCHNPDTWDRKSGEWRSVDDVVAEIGRYAPFLKFAGGLTISGGEPLVQADFVHEIMRRCKEEYGLHTALDTNGLLAKNFSDEWFDVVDMILLDIKQMNPEKHRQLTSTPLTQVLEFARRLERMGKPMWVRYVLVPGYTDDPEDVEKLGEFVSTLKNVERVEILPFHKMGEYKWQELGLKYELTDTPAPSMETVERVKHQLEAYGLKVVV</sequence>
<keyword evidence="9 10" id="KW-0411">Iron-sulfur</keyword>
<dbReference type="AlphaFoldDB" id="A0A9E9P2X5"/>
<keyword evidence="6 10" id="KW-0479">Metal-binding</keyword>
<evidence type="ECO:0000256" key="10">
    <source>
        <dbReference type="RuleBase" id="RU362053"/>
    </source>
</evidence>
<keyword evidence="3 10" id="KW-0004">4Fe-4S</keyword>
<organism evidence="12 13">
    <name type="scientific">Oxalobacter vibrioformis</name>
    <dbReference type="NCBI Taxonomy" id="933080"/>
    <lineage>
        <taxon>Bacteria</taxon>
        <taxon>Pseudomonadati</taxon>
        <taxon>Pseudomonadota</taxon>
        <taxon>Betaproteobacteria</taxon>
        <taxon>Burkholderiales</taxon>
        <taxon>Oxalobacteraceae</taxon>
        <taxon>Oxalobacter</taxon>
    </lineage>
</organism>
<dbReference type="SFLD" id="SFLDS00029">
    <property type="entry name" value="Radical_SAM"/>
    <property type="match status" value="1"/>
</dbReference>
<evidence type="ECO:0000256" key="7">
    <source>
        <dbReference type="ARBA" id="ARBA00023002"/>
    </source>
</evidence>
<dbReference type="SUPFAM" id="SSF102114">
    <property type="entry name" value="Radical SAM enzymes"/>
    <property type="match status" value="1"/>
</dbReference>
<evidence type="ECO:0000256" key="8">
    <source>
        <dbReference type="ARBA" id="ARBA00023004"/>
    </source>
</evidence>
<evidence type="ECO:0000256" key="2">
    <source>
        <dbReference type="ARBA" id="ARBA00009777"/>
    </source>
</evidence>
<dbReference type="GO" id="GO:0051539">
    <property type="term" value="F:4 iron, 4 sulfur cluster binding"/>
    <property type="evidence" value="ECO:0007669"/>
    <property type="project" value="UniProtKB-UniRule"/>
</dbReference>
<dbReference type="RefSeq" id="WP_269309391.1">
    <property type="nucleotide sequence ID" value="NZ_CP098242.1"/>
</dbReference>
<keyword evidence="4" id="KW-0119">Carbohydrate metabolism</keyword>
<dbReference type="InterPro" id="IPR013785">
    <property type="entry name" value="Aldolase_TIM"/>
</dbReference>
<reference evidence="12" key="1">
    <citation type="journal article" date="2022" name="Front. Microbiol.">
        <title>New perspectives on an old grouping: The genomic and phenotypic variability of Oxalobacter formigenes and the implications for calcium oxalate stone prevention.</title>
        <authorList>
            <person name="Chmiel J.A."/>
            <person name="Carr C."/>
            <person name="Stuivenberg G.A."/>
            <person name="Venema R."/>
            <person name="Chanyi R.M."/>
            <person name="Al K.F."/>
            <person name="Giguere D."/>
            <person name="Say H."/>
            <person name="Akouris P.P."/>
            <person name="Dominguez Romero S.A."/>
            <person name="Kwong A."/>
            <person name="Tai V."/>
            <person name="Koval S.F."/>
            <person name="Razvi H."/>
            <person name="Bjazevic J."/>
            <person name="Burton J.P."/>
        </authorList>
    </citation>
    <scope>NUCLEOTIDE SEQUENCE</scope>
    <source>
        <strain evidence="12">WoOx3</strain>
    </source>
</reference>
<dbReference type="InterPro" id="IPR058240">
    <property type="entry name" value="rSAM_sf"/>
</dbReference>
<dbReference type="PANTHER" id="PTHR30352">
    <property type="entry name" value="PYRUVATE FORMATE-LYASE-ACTIVATING ENZYME"/>
    <property type="match status" value="1"/>
</dbReference>
<comment type="cofactor">
    <cofactor evidence="10">
        <name>[4Fe-4S] cluster</name>
        <dbReference type="ChEBI" id="CHEBI:49883"/>
    </cofactor>
    <text evidence="10">Binds 1 [4Fe-4S] cluster. The cluster is coordinated with 3 cysteines and an exchangeable S-adenosyl-L-methionine.</text>
</comment>